<dbReference type="PANTHER" id="PTHR34979">
    <property type="entry name" value="INNER MEMBRANE PROTEIN YGAZ"/>
    <property type="match status" value="1"/>
</dbReference>
<comment type="similarity">
    <text evidence="2">Belongs to the AzlC family.</text>
</comment>
<evidence type="ECO:0000256" key="7">
    <source>
        <dbReference type="ARBA" id="ARBA00023136"/>
    </source>
</evidence>
<dbReference type="EMBL" id="ADVK01000009">
    <property type="protein sequence ID" value="EFG96217.1"/>
    <property type="molecule type" value="Genomic_DNA"/>
</dbReference>
<dbReference type="PANTHER" id="PTHR34979:SF1">
    <property type="entry name" value="INNER MEMBRANE PROTEIN YGAZ"/>
    <property type="match status" value="1"/>
</dbReference>
<evidence type="ECO:0000256" key="1">
    <source>
        <dbReference type="ARBA" id="ARBA00004651"/>
    </source>
</evidence>
<keyword evidence="3" id="KW-0813">Transport</keyword>
<keyword evidence="4" id="KW-1003">Cell membrane</keyword>
<evidence type="ECO:0000313" key="9">
    <source>
        <dbReference type="EMBL" id="EFG96217.1"/>
    </source>
</evidence>
<sequence>MISYDIVKYNHFKRGVLMEEFRFALKRYFLISLAYFFIGVTFGLLMKEAGYGTIWSFLSAIFIYGGTIQLLLVGILKNHTPILTVGLISLLVNSRHMFYGLTYIDEFKKIRKKSFLKFLYLSLTLTDEVYSLYIGSKFPERLNRTKIMLWINSLAYSTWIFGCTMGGILYNFINFDLKGIDFIITEFFCIVVISQLVEDKSYISTSVGMISSIVAFLIVGSNFILLAIIFSMISLLLLKNKVSKKEVDKI</sequence>
<dbReference type="AlphaFoldDB" id="D5RAD9"/>
<dbReference type="GO" id="GO:1903785">
    <property type="term" value="P:L-valine transmembrane transport"/>
    <property type="evidence" value="ECO:0007669"/>
    <property type="project" value="TreeGrafter"/>
</dbReference>
<evidence type="ECO:0000256" key="3">
    <source>
        <dbReference type="ARBA" id="ARBA00022448"/>
    </source>
</evidence>
<keyword evidence="6 8" id="KW-1133">Transmembrane helix</keyword>
<organism evidence="9 10">
    <name type="scientific">Fusobacterium nucleatum subsp. nucleatum (strain ATCC 23726 / VPI 4351)</name>
    <dbReference type="NCBI Taxonomy" id="525283"/>
    <lineage>
        <taxon>Bacteria</taxon>
        <taxon>Fusobacteriati</taxon>
        <taxon>Fusobacteriota</taxon>
        <taxon>Fusobacteriia</taxon>
        <taxon>Fusobacteriales</taxon>
        <taxon>Fusobacteriaceae</taxon>
        <taxon>Fusobacterium</taxon>
    </lineage>
</organism>
<reference evidence="9 10" key="1">
    <citation type="submission" date="2010-04" db="EMBL/GenBank/DDBJ databases">
        <authorList>
            <person name="Qin X."/>
            <person name="Bachman B."/>
            <person name="Battles P."/>
            <person name="Bell A."/>
            <person name="Bess C."/>
            <person name="Bickham C."/>
            <person name="Chaboub L."/>
            <person name="Chen D."/>
            <person name="Coyle M."/>
            <person name="Deiros D.R."/>
            <person name="Dinh H."/>
            <person name="Forbes L."/>
            <person name="Fowler G."/>
            <person name="Francisco L."/>
            <person name="Fu Q."/>
            <person name="Gubbala S."/>
            <person name="Hale W."/>
            <person name="Han Y."/>
            <person name="Hemphill L."/>
            <person name="Highlander S.K."/>
            <person name="Hirani K."/>
            <person name="Hogues M."/>
            <person name="Jackson L."/>
            <person name="Jakkamsetti A."/>
            <person name="Javaid M."/>
            <person name="Jiang H."/>
            <person name="Korchina V."/>
            <person name="Kovar C."/>
            <person name="Lara F."/>
            <person name="Lee S."/>
            <person name="Mata R."/>
            <person name="Mathew T."/>
            <person name="Moen C."/>
            <person name="Morales K."/>
            <person name="Munidasa M."/>
            <person name="Nazareth L."/>
            <person name="Ngo R."/>
            <person name="Nguyen L."/>
            <person name="Okwuonu G."/>
            <person name="Ongeri F."/>
            <person name="Patil S."/>
            <person name="Petrosino J."/>
            <person name="Pham C."/>
            <person name="Pham P."/>
            <person name="Pu L.-L."/>
            <person name="Puazo M."/>
            <person name="Raj R."/>
            <person name="Reid J."/>
            <person name="Rouhana J."/>
            <person name="Saada N."/>
            <person name="Shang Y."/>
            <person name="Simmons D."/>
            <person name="Thornton R."/>
            <person name="Warren J."/>
            <person name="Weissenberger G."/>
            <person name="Zhang J."/>
            <person name="Zhang L."/>
            <person name="Zhou C."/>
            <person name="Zhu D."/>
            <person name="Muzny D."/>
            <person name="Worley K."/>
            <person name="Gibbs R."/>
        </authorList>
    </citation>
    <scope>NUCLEOTIDE SEQUENCE [LARGE SCALE GENOMIC DNA]</scope>
    <source>
        <strain evidence="10">ATCC 23726 / VPI 4351</strain>
    </source>
</reference>
<dbReference type="Proteomes" id="UP000003643">
    <property type="component" value="Unassembled WGS sequence"/>
</dbReference>
<keyword evidence="7 8" id="KW-0472">Membrane</keyword>
<comment type="caution">
    <text evidence="9">The sequence shown here is derived from an EMBL/GenBank/DDBJ whole genome shotgun (WGS) entry which is preliminary data.</text>
</comment>
<evidence type="ECO:0000256" key="6">
    <source>
        <dbReference type="ARBA" id="ARBA00022989"/>
    </source>
</evidence>
<feature type="transmembrane region" description="Helical" evidence="8">
    <location>
        <begin position="28"/>
        <end position="46"/>
    </location>
</feature>
<dbReference type="GO" id="GO:0005886">
    <property type="term" value="C:plasma membrane"/>
    <property type="evidence" value="ECO:0007669"/>
    <property type="project" value="UniProtKB-SubCell"/>
</dbReference>
<protein>
    <submittedName>
        <fullName evidence="9">Putative azaleucine resistance protein AzlC</fullName>
    </submittedName>
</protein>
<evidence type="ECO:0000256" key="2">
    <source>
        <dbReference type="ARBA" id="ARBA00010735"/>
    </source>
</evidence>
<dbReference type="InterPro" id="IPR011606">
    <property type="entry name" value="Brnchd-chn_aa_trnsp_permease"/>
</dbReference>
<feature type="transmembrane region" description="Helical" evidence="8">
    <location>
        <begin position="154"/>
        <end position="173"/>
    </location>
</feature>
<evidence type="ECO:0000256" key="4">
    <source>
        <dbReference type="ARBA" id="ARBA00022475"/>
    </source>
</evidence>
<dbReference type="Pfam" id="PF03591">
    <property type="entry name" value="AzlC"/>
    <property type="match status" value="1"/>
</dbReference>
<accession>D5RAD9</accession>
<comment type="subcellular location">
    <subcellularLocation>
        <location evidence="1">Cell membrane</location>
        <topology evidence="1">Multi-pass membrane protein</topology>
    </subcellularLocation>
</comment>
<feature type="transmembrane region" description="Helical" evidence="8">
    <location>
        <begin position="209"/>
        <end position="238"/>
    </location>
</feature>
<feature type="transmembrane region" description="Helical" evidence="8">
    <location>
        <begin position="53"/>
        <end position="76"/>
    </location>
</feature>
<keyword evidence="5 8" id="KW-0812">Transmembrane</keyword>
<evidence type="ECO:0000256" key="5">
    <source>
        <dbReference type="ARBA" id="ARBA00022692"/>
    </source>
</evidence>
<evidence type="ECO:0000313" key="10">
    <source>
        <dbReference type="Proteomes" id="UP000003643"/>
    </source>
</evidence>
<proteinExistence type="inferred from homology"/>
<evidence type="ECO:0000256" key="8">
    <source>
        <dbReference type="SAM" id="Phobius"/>
    </source>
</evidence>
<name>D5RAD9_FUSN2</name>
<gene>
    <name evidence="9" type="primary">azlC</name>
    <name evidence="9" type="ORF">HMPREF0397_0174</name>
</gene>